<organism evidence="1 2">
    <name type="scientific">Leptospira santarosai serovar Arenal str. MAVJ 401</name>
    <dbReference type="NCBI Taxonomy" id="1049976"/>
    <lineage>
        <taxon>Bacteria</taxon>
        <taxon>Pseudomonadati</taxon>
        <taxon>Spirochaetota</taxon>
        <taxon>Spirochaetia</taxon>
        <taxon>Leptospirales</taxon>
        <taxon>Leptospiraceae</taxon>
        <taxon>Leptospira</taxon>
    </lineage>
</organism>
<dbReference type="EMBL" id="AHMU02000081">
    <property type="protein sequence ID" value="EMN19640.1"/>
    <property type="molecule type" value="Genomic_DNA"/>
</dbReference>
<dbReference type="Proteomes" id="UP000012106">
    <property type="component" value="Unassembled WGS sequence"/>
</dbReference>
<reference evidence="1 2" key="1">
    <citation type="submission" date="2013-01" db="EMBL/GenBank/DDBJ databases">
        <authorList>
            <person name="Harkins D.M."/>
            <person name="Durkin A.S."/>
            <person name="Brinkac L.M."/>
            <person name="Haft D.H."/>
            <person name="Selengut J.D."/>
            <person name="Sanka R."/>
            <person name="DePew J."/>
            <person name="Purushe J."/>
            <person name="Hartskeerl R.A."/>
            <person name="Ahmed A."/>
            <person name="van der Linden H."/>
            <person name="Goris M.G.A."/>
            <person name="Vinetz J.M."/>
            <person name="Sutton G.G."/>
            <person name="Nierman W.C."/>
            <person name="Fouts D.E."/>
        </authorList>
    </citation>
    <scope>NUCLEOTIDE SEQUENCE [LARGE SCALE GENOMIC DNA]</scope>
    <source>
        <strain evidence="1 2">MAVJ 401</strain>
    </source>
</reference>
<sequence>MIFTYSIRQTAWFVLAPNTLGEMFKIKRKKIDDILFLIKYYTDNEKKSDPRKN</sequence>
<evidence type="ECO:0000313" key="1">
    <source>
        <dbReference type="EMBL" id="EMN19640.1"/>
    </source>
</evidence>
<dbReference type="AlphaFoldDB" id="M6JJ94"/>
<accession>M6JJ94</accession>
<protein>
    <submittedName>
        <fullName evidence="1">Uncharacterized protein</fullName>
    </submittedName>
</protein>
<proteinExistence type="predicted"/>
<gene>
    <name evidence="1" type="ORF">LEP1GSC063_0013</name>
</gene>
<name>M6JJ94_9LEPT</name>
<evidence type="ECO:0000313" key="2">
    <source>
        <dbReference type="Proteomes" id="UP000012106"/>
    </source>
</evidence>
<comment type="caution">
    <text evidence="1">The sequence shown here is derived from an EMBL/GenBank/DDBJ whole genome shotgun (WGS) entry which is preliminary data.</text>
</comment>